<gene>
    <name evidence="3" type="ORF">NIES4072_08500</name>
    <name evidence="4" type="ORF">NIES4072_17710</name>
</gene>
<dbReference type="RefSeq" id="WP_244919137.1">
    <property type="nucleotide sequence ID" value="NZ_BDUD01000001.1"/>
</dbReference>
<evidence type="ECO:0000313" key="4">
    <source>
        <dbReference type="EMBL" id="GBG18107.1"/>
    </source>
</evidence>
<sequence>MTQKQLTQTPVDKLLQTIDPNKIADESLRQTVEILLNLIEELKSEVKDLRSENQRLRDENNRLKGEQGQPEIKRKQPRVEARNHSSEKERKTPKNHEKGQKNESIKSVISYQLSVIRRMVGDLDPPPTHSTFFVGDLNPGINRSLITVYCSLFTVKIDRQEIIKYPQEKLPVDAQFKGYEEVVVQDIKLTTDNVLFRKEKYYSPREGKTYLAELPDGYEGEFGPGIKALVISLYYGSNMTQSKLLEFLGDIGISMSAGYLSNLLIKNHLDFHTEKSEVYEAGLTSSPWQHFDQTTARVAGVNYTTNIVCNPIYTVYFTSEKKDRLTVLKGLQNQQELQFLLNPFTYDLLETFQISQKIQKSLKLLPQETKFSDLEFNALLEHHLPKLGSQQCTRVMDAAAIAFYHHQTDWPVVQALVCDDAPQFKLLTTELALCWVHEGRHYKKLSPVVAYHQKLLDQFLTSFWDYYRKLLAYQNAPSDEAAQKLRSEFWDIFATKSGYEELDQRKQLTAAKIEELLLVLEHPELPLHNNPAELGARTMVLRRNISYGTQTQDGTQAWDTFMSLVATTRKLGISFFEYVRDRITRTENIESLAQIIRNKTASNLFGWSWQEWHA</sequence>
<name>A0A2R5FHI4_NOSCO</name>
<accession>A0A2R5FHI4</accession>
<evidence type="ECO:0000256" key="1">
    <source>
        <dbReference type="SAM" id="MobiDB-lite"/>
    </source>
</evidence>
<dbReference type="EMBL" id="BDUD01000001">
    <property type="protein sequence ID" value="GBG18107.1"/>
    <property type="molecule type" value="Genomic_DNA"/>
</dbReference>
<reference evidence="4 5" key="1">
    <citation type="submission" date="2017-06" db="EMBL/GenBank/DDBJ databases">
        <title>Genome sequencing of cyanobaciteial culture collection at National Institute for Environmental Studies (NIES).</title>
        <authorList>
            <person name="Hirose Y."/>
            <person name="Shimura Y."/>
            <person name="Fujisawa T."/>
            <person name="Nakamura Y."/>
            <person name="Kawachi M."/>
        </authorList>
    </citation>
    <scope>NUCLEOTIDE SEQUENCE [LARGE SCALE GENOMIC DNA]</scope>
    <source>
        <strain evidence="4 5">NIES-4072</strain>
    </source>
</reference>
<protein>
    <recommendedName>
        <fullName evidence="2">Transposase IS66 central domain-containing protein</fullName>
    </recommendedName>
</protein>
<evidence type="ECO:0000313" key="5">
    <source>
        <dbReference type="Proteomes" id="UP000245124"/>
    </source>
</evidence>
<dbReference type="AlphaFoldDB" id="A0A2R5FHI4"/>
<feature type="domain" description="Transposase IS66 central" evidence="2">
    <location>
        <begin position="416"/>
        <end position="556"/>
    </location>
</feature>
<comment type="caution">
    <text evidence="4">The sequence shown here is derived from an EMBL/GenBank/DDBJ whole genome shotgun (WGS) entry which is preliminary data.</text>
</comment>
<dbReference type="InterPro" id="IPR004291">
    <property type="entry name" value="Transposase_IS66_central"/>
</dbReference>
<organism evidence="4 5">
    <name type="scientific">Nostoc commune NIES-4072</name>
    <dbReference type="NCBI Taxonomy" id="2005467"/>
    <lineage>
        <taxon>Bacteria</taxon>
        <taxon>Bacillati</taxon>
        <taxon>Cyanobacteriota</taxon>
        <taxon>Cyanophyceae</taxon>
        <taxon>Nostocales</taxon>
        <taxon>Nostocaceae</taxon>
        <taxon>Nostoc</taxon>
    </lineage>
</organism>
<dbReference type="Pfam" id="PF03050">
    <property type="entry name" value="DDE_Tnp_IS66"/>
    <property type="match status" value="1"/>
</dbReference>
<feature type="region of interest" description="Disordered" evidence="1">
    <location>
        <begin position="56"/>
        <end position="103"/>
    </location>
</feature>
<dbReference type="InterPro" id="IPR052344">
    <property type="entry name" value="Transposase-related"/>
</dbReference>
<proteinExistence type="predicted"/>
<dbReference type="EMBL" id="BDUD01000001">
    <property type="protein sequence ID" value="GBG17201.1"/>
    <property type="molecule type" value="Genomic_DNA"/>
</dbReference>
<dbReference type="CDD" id="cd14686">
    <property type="entry name" value="bZIP"/>
    <property type="match status" value="1"/>
</dbReference>
<dbReference type="PANTHER" id="PTHR33678">
    <property type="entry name" value="BLL1576 PROTEIN"/>
    <property type="match status" value="1"/>
</dbReference>
<evidence type="ECO:0000259" key="2">
    <source>
        <dbReference type="Pfam" id="PF03050"/>
    </source>
</evidence>
<keyword evidence="5" id="KW-1185">Reference proteome</keyword>
<dbReference type="Proteomes" id="UP000245124">
    <property type="component" value="Unassembled WGS sequence"/>
</dbReference>
<evidence type="ECO:0000313" key="3">
    <source>
        <dbReference type="EMBL" id="GBG17201.1"/>
    </source>
</evidence>